<organism evidence="5">
    <name type="scientific">uncultured spirochete</name>
    <dbReference type="NCBI Taxonomy" id="156406"/>
    <lineage>
        <taxon>Bacteria</taxon>
        <taxon>Pseudomonadati</taxon>
        <taxon>Spirochaetota</taxon>
        <taxon>Spirochaetia</taxon>
        <taxon>Spirochaetales</taxon>
        <taxon>environmental samples</taxon>
    </lineage>
</organism>
<dbReference type="SUPFAM" id="SSF46548">
    <property type="entry name" value="alpha-helical ferredoxin"/>
    <property type="match status" value="3"/>
</dbReference>
<dbReference type="Gene3D" id="3.50.50.60">
    <property type="entry name" value="FAD/NAD(P)-binding domain"/>
    <property type="match status" value="2"/>
</dbReference>
<dbReference type="InterPro" id="IPR017896">
    <property type="entry name" value="4Fe4S_Fe-S-bd"/>
</dbReference>
<dbReference type="InterPro" id="IPR017900">
    <property type="entry name" value="4Fe4S_Fe_S_CS"/>
</dbReference>
<dbReference type="Gene3D" id="1.10.1060.10">
    <property type="entry name" value="Alpha-helical ferredoxin"/>
    <property type="match status" value="1"/>
</dbReference>
<evidence type="ECO:0000259" key="4">
    <source>
        <dbReference type="PROSITE" id="PS51379"/>
    </source>
</evidence>
<accession>A0A3P3XPE1</accession>
<dbReference type="Pfam" id="PF12797">
    <property type="entry name" value="Fer4_2"/>
    <property type="match status" value="1"/>
</dbReference>
<evidence type="ECO:0000256" key="2">
    <source>
        <dbReference type="ARBA" id="ARBA00023004"/>
    </source>
</evidence>
<dbReference type="Pfam" id="PF07992">
    <property type="entry name" value="Pyr_redox_2"/>
    <property type="match status" value="1"/>
</dbReference>
<dbReference type="SUPFAM" id="SSF51971">
    <property type="entry name" value="Nucleotide-binding domain"/>
    <property type="match status" value="1"/>
</dbReference>
<dbReference type="PROSITE" id="PS00198">
    <property type="entry name" value="4FE4S_FER_1"/>
    <property type="match status" value="2"/>
</dbReference>
<evidence type="ECO:0000256" key="3">
    <source>
        <dbReference type="ARBA" id="ARBA00023014"/>
    </source>
</evidence>
<keyword evidence="3" id="KW-0411">Iron-sulfur</keyword>
<dbReference type="GO" id="GO:0016491">
    <property type="term" value="F:oxidoreductase activity"/>
    <property type="evidence" value="ECO:0007669"/>
    <property type="project" value="InterPro"/>
</dbReference>
<evidence type="ECO:0000256" key="1">
    <source>
        <dbReference type="ARBA" id="ARBA00022723"/>
    </source>
</evidence>
<dbReference type="InterPro" id="IPR023753">
    <property type="entry name" value="FAD/NAD-binding_dom"/>
</dbReference>
<dbReference type="InterPro" id="IPR036188">
    <property type="entry name" value="FAD/NAD-bd_sf"/>
</dbReference>
<feature type="domain" description="4Fe-4S ferredoxin-type" evidence="4">
    <location>
        <begin position="20"/>
        <end position="49"/>
    </location>
</feature>
<dbReference type="GO" id="GO:0051536">
    <property type="term" value="F:iron-sulfur cluster binding"/>
    <property type="evidence" value="ECO:0007669"/>
    <property type="project" value="UniProtKB-KW"/>
</dbReference>
<dbReference type="GO" id="GO:0046872">
    <property type="term" value="F:metal ion binding"/>
    <property type="evidence" value="ECO:0007669"/>
    <property type="project" value="UniProtKB-KW"/>
</dbReference>
<dbReference type="PROSITE" id="PS51379">
    <property type="entry name" value="4FE4S_FER_2"/>
    <property type="match status" value="2"/>
</dbReference>
<dbReference type="PANTHER" id="PTHR43100:SF2">
    <property type="entry name" value="BNAA03G19380D PROTEIN"/>
    <property type="match status" value="1"/>
</dbReference>
<proteinExistence type="predicted"/>
<dbReference type="Pfam" id="PF14691">
    <property type="entry name" value="Fer4_20"/>
    <property type="match status" value="1"/>
</dbReference>
<dbReference type="InterPro" id="IPR028261">
    <property type="entry name" value="DPD_II"/>
</dbReference>
<keyword evidence="2" id="KW-0408">Iron</keyword>
<dbReference type="EMBL" id="FWDO01000004">
    <property type="protein sequence ID" value="SLM18147.1"/>
    <property type="molecule type" value="Genomic_DNA"/>
</dbReference>
<dbReference type="PANTHER" id="PTHR43100">
    <property type="entry name" value="GLUTAMATE SYNTHASE [NADPH] SMALL CHAIN"/>
    <property type="match status" value="1"/>
</dbReference>
<sequence>MDSVKVLPGKGKEITVERTAVAHINPKNCVNCGTCRELCPMEAISESQRVICRICPECTEQDAMTFDEMYEFTTKAACTTGCPLGISPQGYINLTRTGKLEEAYKLVWDKNPLPSVCARICHHPCEQVCKRGVLVDEPIAIRSIKRYLGEKTTFRAEKYPRLYEERIAVIGAGPAGLTAGQYLSRAGYEVTVFESATEAGGMLKRGIPEFRLDRSVVDEEVTNLENAGLAIRLNERINKHSLEKIQKEYDAVIVAAGAPNSKELKIEGWRLSGVMTAMDFMEQVNHRQEIRRHPGQIFNLGGEVVVIGGGSVAIDTARAALRMGATKVTAVCLECDEEVPCHPWELKEAEDEGITLIQSHSPTRFVGTYPKLEGVEVCKVTSFSKDGKGKISCELDENDTMTIKADWAIVAIGQAPDTMWSSLKGDRVYFAGDISKSACSVIDAMASGRKVALNVDTDLRGRTLKDPMDTHELHSAPLSEKIYPYNRRKSIRPEIPMLAAESRIHSFDEVEGGFDDEAAQMEVLRCLRCGYQVVDEERCIGCGICQRECPEGDVITMEPVAKGGEK</sequence>
<gene>
    <name evidence="5" type="ORF">SPIRO4BDMA_40719</name>
</gene>
<evidence type="ECO:0000313" key="5">
    <source>
        <dbReference type="EMBL" id="SLM18147.1"/>
    </source>
</evidence>
<dbReference type="Pfam" id="PF00037">
    <property type="entry name" value="Fer4"/>
    <property type="match status" value="1"/>
</dbReference>
<reference evidence="5" key="1">
    <citation type="submission" date="2017-02" db="EMBL/GenBank/DDBJ databases">
        <authorList>
            <person name="Regsiter A."/>
            <person name="William W."/>
        </authorList>
    </citation>
    <scope>NUCLEOTIDE SEQUENCE</scope>
    <source>
        <strain evidence="5">BdmA 4</strain>
    </source>
</reference>
<feature type="domain" description="4Fe-4S ferredoxin-type" evidence="4">
    <location>
        <begin position="530"/>
        <end position="560"/>
    </location>
</feature>
<dbReference type="Gene3D" id="3.30.70.20">
    <property type="match status" value="1"/>
</dbReference>
<dbReference type="AlphaFoldDB" id="A0A3P3XPE1"/>
<protein>
    <submittedName>
        <fullName evidence="5">4Fe-4S ferredoxin iron-sulfur binding domain protein</fullName>
    </submittedName>
</protein>
<keyword evidence="1" id="KW-0479">Metal-binding</keyword>
<name>A0A3P3XPE1_9SPIR</name>
<dbReference type="InterPro" id="IPR051394">
    <property type="entry name" value="Glutamate_Synthase"/>
</dbReference>
<dbReference type="PRINTS" id="PR00419">
    <property type="entry name" value="ADXRDTASE"/>
</dbReference>
<dbReference type="InterPro" id="IPR009051">
    <property type="entry name" value="Helical_ferredxn"/>
</dbReference>